<organism evidence="1 2">
    <name type="scientific">Apolygus lucorum</name>
    <name type="common">Small green plant bug</name>
    <name type="synonym">Lygocoris lucorum</name>
    <dbReference type="NCBI Taxonomy" id="248454"/>
    <lineage>
        <taxon>Eukaryota</taxon>
        <taxon>Metazoa</taxon>
        <taxon>Ecdysozoa</taxon>
        <taxon>Arthropoda</taxon>
        <taxon>Hexapoda</taxon>
        <taxon>Insecta</taxon>
        <taxon>Pterygota</taxon>
        <taxon>Neoptera</taxon>
        <taxon>Paraneoptera</taxon>
        <taxon>Hemiptera</taxon>
        <taxon>Heteroptera</taxon>
        <taxon>Panheteroptera</taxon>
        <taxon>Cimicomorpha</taxon>
        <taxon>Miridae</taxon>
        <taxon>Mirini</taxon>
        <taxon>Apolygus</taxon>
    </lineage>
</organism>
<proteinExistence type="predicted"/>
<keyword evidence="2" id="KW-1185">Reference proteome</keyword>
<dbReference type="AlphaFoldDB" id="A0A8S9X5B7"/>
<evidence type="ECO:0000313" key="1">
    <source>
        <dbReference type="EMBL" id="KAF6203521.1"/>
    </source>
</evidence>
<name>A0A8S9X5B7_APOLU</name>
<evidence type="ECO:0000313" key="2">
    <source>
        <dbReference type="Proteomes" id="UP000466442"/>
    </source>
</evidence>
<sequence length="533" mass="62004">MKSLRRLTNPKEILELELGVKSNLRILGDSVVSLINPELNYSFSYISKNEFESIFKHVRRERRKKQDEKLWERFQMKKQEKQVNLSKAAACPEDSMQENSKAPPLPNLVDLEACKHCPKSNVPTVVACSNTQKCEPHPMRLSHHRGPDLCLSPETQATSPSHLVLSPERPDCGCHHLGYLSTQCESPNELLSCPKVQHPEENKLFEITNFDQEFKRVEELRDKIVFTLKSIENALGQNNDFKSLDEEEMLRNKMRTAEFASRFKRNYHYQITRQVNEIRKLSSNESWKKSNFPSSVKKFKSSHQVAVQALQAVEKHLRTTNDGSSHLWLQEFLSSVCEMEKLFSAVFQCDDEEEQIAIKTACSSIALQLDCIANRHKREPEVRKKKKKHAAKRNEAKDNLWMYRTHKDWKTKASELARAKLAKLNKKKTEMGEIDDRVDEKSIPATHIPDNLQDLKMEVKQREGASLRKHMRSIKEDQVRTMMEIVPDATDSDHEEERAEVEQCTKKFMENFIPFVFSVNEIYVSFVLHEYVF</sequence>
<reference evidence="1" key="1">
    <citation type="journal article" date="2021" name="Mol. Ecol. Resour.">
        <title>Apolygus lucorum genome provides insights into omnivorousness and mesophyll feeding.</title>
        <authorList>
            <person name="Liu Y."/>
            <person name="Liu H."/>
            <person name="Wang H."/>
            <person name="Huang T."/>
            <person name="Liu B."/>
            <person name="Yang B."/>
            <person name="Yin L."/>
            <person name="Li B."/>
            <person name="Zhang Y."/>
            <person name="Zhang S."/>
            <person name="Jiang F."/>
            <person name="Zhang X."/>
            <person name="Ren Y."/>
            <person name="Wang B."/>
            <person name="Wang S."/>
            <person name="Lu Y."/>
            <person name="Wu K."/>
            <person name="Fan W."/>
            <person name="Wang G."/>
        </authorList>
    </citation>
    <scope>NUCLEOTIDE SEQUENCE</scope>
    <source>
        <strain evidence="1">12Hb</strain>
    </source>
</reference>
<accession>A0A8S9X5B7</accession>
<protein>
    <submittedName>
        <fullName evidence="1">Uncharacterized protein</fullName>
    </submittedName>
</protein>
<dbReference type="EMBL" id="WIXP02000010">
    <property type="protein sequence ID" value="KAF6203521.1"/>
    <property type="molecule type" value="Genomic_DNA"/>
</dbReference>
<gene>
    <name evidence="1" type="ORF">GE061_001852</name>
</gene>
<dbReference type="OrthoDB" id="6628419at2759"/>
<dbReference type="Proteomes" id="UP000466442">
    <property type="component" value="Unassembled WGS sequence"/>
</dbReference>
<comment type="caution">
    <text evidence="1">The sequence shown here is derived from an EMBL/GenBank/DDBJ whole genome shotgun (WGS) entry which is preliminary data.</text>
</comment>